<evidence type="ECO:0000313" key="3">
    <source>
        <dbReference type="EMBL" id="JAC68355.1"/>
    </source>
</evidence>
<evidence type="ECO:0000313" key="2">
    <source>
        <dbReference type="EMBL" id="JAC60716.1"/>
    </source>
</evidence>
<dbReference type="AlphaFoldDB" id="A0A061QQU3"/>
<gene>
    <name evidence="2" type="ORF">TSPGSL018_28198</name>
    <name evidence="3" type="ORF">TSPGSL018_8939</name>
</gene>
<accession>A0A061QQU3</accession>
<dbReference type="EMBL" id="GBEZ01026502">
    <property type="protein sequence ID" value="JAC60716.1"/>
    <property type="molecule type" value="Transcribed_RNA"/>
</dbReference>
<feature type="compositionally biased region" description="Polar residues" evidence="1">
    <location>
        <begin position="10"/>
        <end position="21"/>
    </location>
</feature>
<organism evidence="2">
    <name type="scientific">Tetraselmis sp. GSL018</name>
    <dbReference type="NCBI Taxonomy" id="582737"/>
    <lineage>
        <taxon>Eukaryota</taxon>
        <taxon>Viridiplantae</taxon>
        <taxon>Chlorophyta</taxon>
        <taxon>core chlorophytes</taxon>
        <taxon>Chlorodendrophyceae</taxon>
        <taxon>Chlorodendrales</taxon>
        <taxon>Chlorodendraceae</taxon>
        <taxon>Tetraselmis</taxon>
    </lineage>
</organism>
<sequence>MDGKEKDVKTASTCPLGTTANPVLETPTPPPEIEAELPNHSSDNEQPSPTTSAQDVGEIKPLYQWLLGRLAQPVKRWTAGTARVDLRRPCLPREHVQGDTLFRVERSSRTGARLKVMRDLQFWQRLHGPPLLRIGAGFQYDMDENAPSLQARVRISDFATLRLLPQPVAKLRKSVPVPGTGLVLSVHYTCPLVPGLRSPLEPPARLLARLDNSAGSGLHFSPQGVEIDETVVALGDAASIRVAAGLAFPRQLPLTARDSFAWSVHRLGLKTKW</sequence>
<dbReference type="EMBL" id="GBEZ01018042">
    <property type="protein sequence ID" value="JAC68355.1"/>
    <property type="molecule type" value="Transcribed_RNA"/>
</dbReference>
<reference evidence="2" key="1">
    <citation type="submission" date="2014-05" db="EMBL/GenBank/DDBJ databases">
        <title>The transcriptome of the halophilic microalga Tetraselmis sp. GSL018 isolated from the Great Salt Lake, Utah.</title>
        <authorList>
            <person name="Jinkerson R.E."/>
            <person name="D'Adamo S."/>
            <person name="Posewitz M.C."/>
        </authorList>
    </citation>
    <scope>NUCLEOTIDE SEQUENCE</scope>
    <source>
        <strain evidence="2">GSL018</strain>
    </source>
</reference>
<feature type="compositionally biased region" description="Polar residues" evidence="1">
    <location>
        <begin position="39"/>
        <end position="54"/>
    </location>
</feature>
<feature type="region of interest" description="Disordered" evidence="1">
    <location>
        <begin position="1"/>
        <end position="55"/>
    </location>
</feature>
<evidence type="ECO:0000256" key="1">
    <source>
        <dbReference type="SAM" id="MobiDB-lite"/>
    </source>
</evidence>
<name>A0A061QQU3_9CHLO</name>
<protein>
    <submittedName>
        <fullName evidence="2">Uncharacterized protein</fullName>
    </submittedName>
</protein>
<proteinExistence type="predicted"/>